<dbReference type="EMBL" id="JACSQT010000001">
    <property type="protein sequence ID" value="MBD7935555.1"/>
    <property type="molecule type" value="Genomic_DNA"/>
</dbReference>
<feature type="transmembrane region" description="Helical" evidence="1">
    <location>
        <begin position="7"/>
        <end position="26"/>
    </location>
</feature>
<evidence type="ECO:0000313" key="3">
    <source>
        <dbReference type="Proteomes" id="UP000657931"/>
    </source>
</evidence>
<evidence type="ECO:0000256" key="1">
    <source>
        <dbReference type="SAM" id="Phobius"/>
    </source>
</evidence>
<dbReference type="RefSeq" id="WP_191809970.1">
    <property type="nucleotide sequence ID" value="NZ_JACSQT010000001.1"/>
</dbReference>
<feature type="transmembrane region" description="Helical" evidence="1">
    <location>
        <begin position="46"/>
        <end position="68"/>
    </location>
</feature>
<keyword evidence="1" id="KW-0812">Transmembrane</keyword>
<proteinExistence type="predicted"/>
<accession>A0ABR8QJ56</accession>
<keyword evidence="1" id="KW-0472">Membrane</keyword>
<organism evidence="2 3">
    <name type="scientific">Cytobacillus stercorigallinarum</name>
    <dbReference type="NCBI Taxonomy" id="2762240"/>
    <lineage>
        <taxon>Bacteria</taxon>
        <taxon>Bacillati</taxon>
        <taxon>Bacillota</taxon>
        <taxon>Bacilli</taxon>
        <taxon>Bacillales</taxon>
        <taxon>Bacillaceae</taxon>
        <taxon>Cytobacillus</taxon>
    </lineage>
</organism>
<gene>
    <name evidence="2" type="ORF">H9655_00815</name>
</gene>
<sequence>MIKRKLVTSLLTFFISTLIITLLVPIDILLGEYNEPRDFFIFFDDFIIYSIYIGAGIFLYGLPLSIVIEKILKKSKEARFFFTFAFHLLLGIIPFFLLWFFTLFSVMISVLFFIVDEILRTINSKSFKK</sequence>
<keyword evidence="3" id="KW-1185">Reference proteome</keyword>
<comment type="caution">
    <text evidence="2">The sequence shown here is derived from an EMBL/GenBank/DDBJ whole genome shotgun (WGS) entry which is preliminary data.</text>
</comment>
<feature type="transmembrane region" description="Helical" evidence="1">
    <location>
        <begin position="80"/>
        <end position="97"/>
    </location>
</feature>
<dbReference type="Proteomes" id="UP000657931">
    <property type="component" value="Unassembled WGS sequence"/>
</dbReference>
<protein>
    <submittedName>
        <fullName evidence="2">Uncharacterized protein</fullName>
    </submittedName>
</protein>
<name>A0ABR8QJ56_9BACI</name>
<keyword evidence="1" id="KW-1133">Transmembrane helix</keyword>
<reference evidence="2 3" key="1">
    <citation type="submission" date="2020-08" db="EMBL/GenBank/DDBJ databases">
        <title>A Genomic Blueprint of the Chicken Gut Microbiome.</title>
        <authorList>
            <person name="Gilroy R."/>
            <person name="Ravi A."/>
            <person name="Getino M."/>
            <person name="Pursley I."/>
            <person name="Horton D.L."/>
            <person name="Alikhan N.-F."/>
            <person name="Baker D."/>
            <person name="Gharbi K."/>
            <person name="Hall N."/>
            <person name="Watson M."/>
            <person name="Adriaenssens E.M."/>
            <person name="Foster-Nyarko E."/>
            <person name="Jarju S."/>
            <person name="Secka A."/>
            <person name="Antonio M."/>
            <person name="Oren A."/>
            <person name="Chaudhuri R."/>
            <person name="La Ragione R.M."/>
            <person name="Hildebrand F."/>
            <person name="Pallen M.J."/>
        </authorList>
    </citation>
    <scope>NUCLEOTIDE SEQUENCE [LARGE SCALE GENOMIC DNA]</scope>
    <source>
        <strain evidence="2 3">Sa5YUA1</strain>
    </source>
</reference>
<evidence type="ECO:0000313" key="2">
    <source>
        <dbReference type="EMBL" id="MBD7935555.1"/>
    </source>
</evidence>